<keyword evidence="1" id="KW-0808">Transferase</keyword>
<dbReference type="RefSeq" id="WP_126678702.1">
    <property type="nucleotide sequence ID" value="NZ_RYYU01000001.1"/>
</dbReference>
<comment type="caution">
    <text evidence="1">The sequence shown here is derived from an EMBL/GenBank/DDBJ whole genome shotgun (WGS) entry which is preliminary data.</text>
</comment>
<dbReference type="OrthoDB" id="9780724at2"/>
<keyword evidence="1" id="KW-0695">RNA-directed DNA polymerase</keyword>
<name>A0A3S0PUX9_9BACT</name>
<dbReference type="Proteomes" id="UP000278983">
    <property type="component" value="Unassembled WGS sequence"/>
</dbReference>
<keyword evidence="2" id="KW-1185">Reference proteome</keyword>
<protein>
    <submittedName>
        <fullName evidence="1">RNA-directed DNA polymerase</fullName>
    </submittedName>
</protein>
<gene>
    <name evidence="1" type="ORF">EHV08_07375</name>
</gene>
<proteinExistence type="predicted"/>
<accession>A0A3S0PUX9</accession>
<dbReference type="CDD" id="cd01646">
    <property type="entry name" value="RT_Bac_retron_I"/>
    <property type="match status" value="1"/>
</dbReference>
<evidence type="ECO:0000313" key="2">
    <source>
        <dbReference type="Proteomes" id="UP000278983"/>
    </source>
</evidence>
<dbReference type="AlphaFoldDB" id="A0A3S0PUX9"/>
<organism evidence="1 2">
    <name type="scientific">Prevotella koreensis</name>
    <dbReference type="NCBI Taxonomy" id="2490854"/>
    <lineage>
        <taxon>Bacteria</taxon>
        <taxon>Pseudomonadati</taxon>
        <taxon>Bacteroidota</taxon>
        <taxon>Bacteroidia</taxon>
        <taxon>Bacteroidales</taxon>
        <taxon>Prevotellaceae</taxon>
        <taxon>Prevotella</taxon>
    </lineage>
</organism>
<dbReference type="EMBL" id="RYYU01000001">
    <property type="protein sequence ID" value="RUL59595.1"/>
    <property type="molecule type" value="Genomic_DNA"/>
</dbReference>
<keyword evidence="1" id="KW-0548">Nucleotidyltransferase</keyword>
<evidence type="ECO:0000313" key="1">
    <source>
        <dbReference type="EMBL" id="RUL59595.1"/>
    </source>
</evidence>
<sequence>MTTITTAILKTAFRKLLTATYFDKTDMVMRYRVATFAKKISSKNEEKRIFNNLLSVAKGNNDNILNSWLDEMELSFYPKKVSNNNKNIDNHVITNIPPHIMKVEKLLVKANIPVELCILDVAWLLLYGFKVDSKLYSHSYGNRMDLTHNNSRVRNGNALFIKYHGQYKKWWGNGIKEANKHIKNKENITIINFDISNCYHSIDFDFNEFFSYYDKYWPDDKLSENMLTKAIVKVYQRYWEIVQETDIDVFKGNNDEKRTLPLTLMSAHVLANWYLSPLDDFITKNEKKPYYYGRYVDDCMVVLKSKPAAETLIDNVNNELPDLIEDKDGKFIFAFASKKEYKRLRTFELQKDKLYVYRFNCLLSQSSLDEFAQGQMERSSEFRFLTDDVDTGNVNLEFVTLVNTFDSEEEPGRRFNILEENRYKLAIYLAKLASRLAKYGKDYKHFEEVEKVYNYFKEGYLIKHYQLWERLMTVFVLADREEYVSDFVKNVQRQIELLESENGLFGEDKEAGMECLKKSLTFHLEQSRNLAMSLHRVSQKVDSVYLETFMVRMHYNQLPLQEFADRFTYEGVRLTINNLKYREELQSYRWMPYYVKYYAIVSALSLGEVYKPDYVYKRAFEIYCELNHVEKKSYWKEFCRPPKSYDDKVTEFNVDFSPTSQKNNQQTVSVVEMDIKEKDAIDVIDKYGIVDTKKFDIFDNILDQITKIYKTDIFVLPELALPIYELMGYCLYSANHEVAFVSGIEYVVRKRVVYNYVITCLPITLFGQRDAVPVIRLKNHYAPDEIDCIVNKKKLKIPNSTKAWQNLYHWHGHVFTSYYCFELASIVERSYFYSKIDAIYSPVFNKDTYYFNNIAESMARDMHCYFILSNVSHFGDSRVTMPGPHMKMDLLKAKGGNTVDNKAVVLSATLDIDSLRHFQKKRMSQQKNDKNFKKTPPDYKKKMVDTRSKKRFIY</sequence>
<reference evidence="1 2" key="1">
    <citation type="submission" date="2018-12" db="EMBL/GenBank/DDBJ databases">
        <title>Genome sequencing of Prevotella sp. KCOM 3155 (= JS262).</title>
        <authorList>
            <person name="Kook J.-K."/>
            <person name="Park S.-N."/>
            <person name="Lim Y.K."/>
        </authorList>
    </citation>
    <scope>NUCLEOTIDE SEQUENCE [LARGE SCALE GENOMIC DNA]</scope>
    <source>
        <strain evidence="1 2">KCOM 3155</strain>
    </source>
</reference>
<dbReference type="GO" id="GO:0003964">
    <property type="term" value="F:RNA-directed DNA polymerase activity"/>
    <property type="evidence" value="ECO:0007669"/>
    <property type="project" value="UniProtKB-KW"/>
</dbReference>